<evidence type="ECO:0000313" key="2">
    <source>
        <dbReference type="EMBL" id="CAB0035578.1"/>
    </source>
</evidence>
<feature type="region of interest" description="Disordered" evidence="1">
    <location>
        <begin position="159"/>
        <end position="181"/>
    </location>
</feature>
<protein>
    <submittedName>
        <fullName evidence="2">Uncharacterized protein</fullName>
    </submittedName>
</protein>
<evidence type="ECO:0000256" key="1">
    <source>
        <dbReference type="SAM" id="MobiDB-lite"/>
    </source>
</evidence>
<accession>A0A6H5IG55</accession>
<proteinExistence type="predicted"/>
<dbReference type="Proteomes" id="UP000479190">
    <property type="component" value="Unassembled WGS sequence"/>
</dbReference>
<keyword evidence="3" id="KW-1185">Reference proteome</keyword>
<evidence type="ECO:0000313" key="3">
    <source>
        <dbReference type="Proteomes" id="UP000479190"/>
    </source>
</evidence>
<reference evidence="2 3" key="1">
    <citation type="submission" date="2020-02" db="EMBL/GenBank/DDBJ databases">
        <authorList>
            <person name="Ferguson B K."/>
        </authorList>
    </citation>
    <scope>NUCLEOTIDE SEQUENCE [LARGE SCALE GENOMIC DNA]</scope>
</reference>
<feature type="non-terminal residue" evidence="2">
    <location>
        <position position="1"/>
    </location>
</feature>
<sequence>SSGRLQPGDTEHLTHCTDYFVVCTWMKRIAALASFFFQHTRPLRASPLRRRALLHSSPPCANGQSARSCFLYKRGVRPSNFAITIVAHENPNSKIKCPLRDRRVFELALFVFDSGGIKTYKNCSSGMHPMKSMKPRALPTSGLASGGFKNEKSLSGSTFSSCDELHKHRGQSSEHRHQPCNDGTNMPFYRRGAASKVPLLILIIVASVGAFGTRNSEIILCWWNLKTYIFQKSFHHSRAECVIGLTFISAQVEGSTSCVEINAVRHEWITYIYTAKSTLYVAEPAFLVAIKQRKFNFELIIQLAPPELPTWAPKFLLPD</sequence>
<organism evidence="2 3">
    <name type="scientific">Trichogramma brassicae</name>
    <dbReference type="NCBI Taxonomy" id="86971"/>
    <lineage>
        <taxon>Eukaryota</taxon>
        <taxon>Metazoa</taxon>
        <taxon>Ecdysozoa</taxon>
        <taxon>Arthropoda</taxon>
        <taxon>Hexapoda</taxon>
        <taxon>Insecta</taxon>
        <taxon>Pterygota</taxon>
        <taxon>Neoptera</taxon>
        <taxon>Endopterygota</taxon>
        <taxon>Hymenoptera</taxon>
        <taxon>Apocrita</taxon>
        <taxon>Proctotrupomorpha</taxon>
        <taxon>Chalcidoidea</taxon>
        <taxon>Trichogrammatidae</taxon>
        <taxon>Trichogramma</taxon>
    </lineage>
</organism>
<gene>
    <name evidence="2" type="ORF">TBRA_LOCUS7470</name>
</gene>
<dbReference type="EMBL" id="CADCXV010000794">
    <property type="protein sequence ID" value="CAB0035578.1"/>
    <property type="molecule type" value="Genomic_DNA"/>
</dbReference>
<name>A0A6H5IG55_9HYME</name>
<feature type="compositionally biased region" description="Basic and acidic residues" evidence="1">
    <location>
        <begin position="163"/>
        <end position="179"/>
    </location>
</feature>
<dbReference type="AlphaFoldDB" id="A0A6H5IG55"/>